<dbReference type="OrthoDB" id="2431397at2759"/>
<reference evidence="2 3" key="1">
    <citation type="submission" date="2016-05" db="EMBL/GenBank/DDBJ databases">
        <title>Genome sequencing reveals origins of a unique bacterial endosymbiosis in the earliest lineages of terrestrial Fungi.</title>
        <authorList>
            <consortium name="DOE Joint Genome Institute"/>
            <person name="Uehling J."/>
            <person name="Gryganskyi A."/>
            <person name="Hameed K."/>
            <person name="Tschaplinski T."/>
            <person name="Misztal P."/>
            <person name="Wu S."/>
            <person name="Desiro A."/>
            <person name="Vande Pol N."/>
            <person name="Du Z.-Y."/>
            <person name="Zienkiewicz A."/>
            <person name="Zienkiewicz K."/>
            <person name="Morin E."/>
            <person name="Tisserant E."/>
            <person name="Splivallo R."/>
            <person name="Hainaut M."/>
            <person name="Henrissat B."/>
            <person name="Ohm R."/>
            <person name="Kuo A."/>
            <person name="Yan J."/>
            <person name="Lipzen A."/>
            <person name="Nolan M."/>
            <person name="Labutti K."/>
            <person name="Barry K."/>
            <person name="Goldstein A."/>
            <person name="Labbe J."/>
            <person name="Schadt C."/>
            <person name="Tuskan G."/>
            <person name="Grigoriev I."/>
            <person name="Martin F."/>
            <person name="Vilgalys R."/>
            <person name="Bonito G."/>
        </authorList>
    </citation>
    <scope>NUCLEOTIDE SEQUENCE [LARGE SCALE GENOMIC DNA]</scope>
    <source>
        <strain evidence="2 3">AG-77</strain>
    </source>
</reference>
<sequence length="220" mass="24356">MRKDDGGSSLLQRDIQGLQDKVTPLEKDALQLSSDQNHCRRNQHHSSTKSSSGTGPSTTHSSTVAQVDDSVLLWQEIYRLREQLAVKDQEKKEPIEAVSETVAPIEAATLAVDAEKSIENGVTEMERPMQGLWAMVAKAEDKGDDGPAEAAGHQKTIRWPLISHVLAPKAQFQKFQQLLELSHFSLRCLFNTDSGHIQQQRPRQPSKTTRGNNDQGANAI</sequence>
<organism evidence="2 3">
    <name type="scientific">Linnemannia elongata AG-77</name>
    <dbReference type="NCBI Taxonomy" id="1314771"/>
    <lineage>
        <taxon>Eukaryota</taxon>
        <taxon>Fungi</taxon>
        <taxon>Fungi incertae sedis</taxon>
        <taxon>Mucoromycota</taxon>
        <taxon>Mortierellomycotina</taxon>
        <taxon>Mortierellomycetes</taxon>
        <taxon>Mortierellales</taxon>
        <taxon>Mortierellaceae</taxon>
        <taxon>Linnemannia</taxon>
    </lineage>
</organism>
<dbReference type="Proteomes" id="UP000078512">
    <property type="component" value="Unassembled WGS sequence"/>
</dbReference>
<keyword evidence="3" id="KW-1185">Reference proteome</keyword>
<gene>
    <name evidence="2" type="ORF">K457DRAFT_1882744</name>
</gene>
<feature type="region of interest" description="Disordered" evidence="1">
    <location>
        <begin position="195"/>
        <end position="220"/>
    </location>
</feature>
<evidence type="ECO:0000313" key="2">
    <source>
        <dbReference type="EMBL" id="OAQ22117.1"/>
    </source>
</evidence>
<protein>
    <submittedName>
        <fullName evidence="2">Uncharacterized protein</fullName>
    </submittedName>
</protein>
<dbReference type="EMBL" id="KV442238">
    <property type="protein sequence ID" value="OAQ22117.1"/>
    <property type="molecule type" value="Genomic_DNA"/>
</dbReference>
<evidence type="ECO:0000256" key="1">
    <source>
        <dbReference type="SAM" id="MobiDB-lite"/>
    </source>
</evidence>
<evidence type="ECO:0000313" key="3">
    <source>
        <dbReference type="Proteomes" id="UP000078512"/>
    </source>
</evidence>
<dbReference type="AlphaFoldDB" id="A0A197JAI1"/>
<proteinExistence type="predicted"/>
<feature type="region of interest" description="Disordered" evidence="1">
    <location>
        <begin position="1"/>
        <end position="63"/>
    </location>
</feature>
<accession>A0A197JAI1</accession>
<name>A0A197JAI1_9FUNG</name>
<feature type="compositionally biased region" description="Low complexity" evidence="1">
    <location>
        <begin position="48"/>
        <end position="63"/>
    </location>
</feature>